<dbReference type="Pfam" id="PF13409">
    <property type="entry name" value="GST_N_2"/>
    <property type="match status" value="1"/>
</dbReference>
<dbReference type="EMBL" id="FSQW01000001">
    <property type="protein sequence ID" value="SIN62536.1"/>
    <property type="molecule type" value="Genomic_DNA"/>
</dbReference>
<protein>
    <submittedName>
        <fullName evidence="3">Glutathione S-transferase</fullName>
    </submittedName>
</protein>
<dbReference type="Gene3D" id="1.20.1050.10">
    <property type="match status" value="1"/>
</dbReference>
<organism evidence="3 4">
    <name type="scientific">Parasphingorhabdus marina DSM 22363</name>
    <dbReference type="NCBI Taxonomy" id="1123272"/>
    <lineage>
        <taxon>Bacteria</taxon>
        <taxon>Pseudomonadati</taxon>
        <taxon>Pseudomonadota</taxon>
        <taxon>Alphaproteobacteria</taxon>
        <taxon>Sphingomonadales</taxon>
        <taxon>Sphingomonadaceae</taxon>
        <taxon>Parasphingorhabdus</taxon>
    </lineage>
</organism>
<dbReference type="GO" id="GO:0016740">
    <property type="term" value="F:transferase activity"/>
    <property type="evidence" value="ECO:0007669"/>
    <property type="project" value="UniProtKB-KW"/>
</dbReference>
<name>A0A1N6CVP2_9SPHN</name>
<reference evidence="4" key="1">
    <citation type="submission" date="2016-11" db="EMBL/GenBank/DDBJ databases">
        <authorList>
            <person name="Varghese N."/>
            <person name="Submissions S."/>
        </authorList>
    </citation>
    <scope>NUCLEOTIDE SEQUENCE [LARGE SCALE GENOMIC DNA]</scope>
    <source>
        <strain evidence="4">DSM 22363</strain>
    </source>
</reference>
<dbReference type="OrthoDB" id="5293590at2"/>
<dbReference type="InterPro" id="IPR004046">
    <property type="entry name" value="GST_C"/>
</dbReference>
<evidence type="ECO:0000259" key="1">
    <source>
        <dbReference type="PROSITE" id="PS50404"/>
    </source>
</evidence>
<dbReference type="Pfam" id="PF00043">
    <property type="entry name" value="GST_C"/>
    <property type="match status" value="1"/>
</dbReference>
<dbReference type="PROSITE" id="PS50405">
    <property type="entry name" value="GST_CTER"/>
    <property type="match status" value="1"/>
</dbReference>
<keyword evidence="3" id="KW-0808">Transferase</keyword>
<dbReference type="AlphaFoldDB" id="A0A1N6CVP2"/>
<dbReference type="RefSeq" id="WP_074204058.1">
    <property type="nucleotide sequence ID" value="NZ_FSQW01000001.1"/>
</dbReference>
<dbReference type="PANTHER" id="PTHR44051:SF8">
    <property type="entry name" value="GLUTATHIONE S-TRANSFERASE GSTA"/>
    <property type="match status" value="1"/>
</dbReference>
<evidence type="ECO:0000313" key="3">
    <source>
        <dbReference type="EMBL" id="SIN62536.1"/>
    </source>
</evidence>
<dbReference type="PANTHER" id="PTHR44051">
    <property type="entry name" value="GLUTATHIONE S-TRANSFERASE-RELATED"/>
    <property type="match status" value="1"/>
</dbReference>
<dbReference type="InterPro" id="IPR034345">
    <property type="entry name" value="Gtt2-like_N"/>
</dbReference>
<dbReference type="PROSITE" id="PS50404">
    <property type="entry name" value="GST_NTER"/>
    <property type="match status" value="1"/>
</dbReference>
<keyword evidence="4" id="KW-1185">Reference proteome</keyword>
<dbReference type="InterPro" id="IPR036282">
    <property type="entry name" value="Glutathione-S-Trfase_C_sf"/>
</dbReference>
<dbReference type="InterPro" id="IPR040079">
    <property type="entry name" value="Glutathione_S-Trfase"/>
</dbReference>
<dbReference type="SFLD" id="SFLDS00019">
    <property type="entry name" value="Glutathione_Transferase_(cytos"/>
    <property type="match status" value="1"/>
</dbReference>
<dbReference type="CDD" id="cd03051">
    <property type="entry name" value="GST_N_GTT2_like"/>
    <property type="match status" value="1"/>
</dbReference>
<sequence>MKLYSSLGPNPRLVRMFLVEKGIEVERIHLDIITGENRSDDYAKKNVMQTTPTLELDDGTLLTESTVICEYLEEIQPNPVLIGSTPEERAETRRWARRIDQEIAVPMTMGFRGGGGRPMFEPRMNVVSTEAAAELSAMSDKHWLWLDAQLGDKDHICNDKLTLADLVAFCFIKFGGTVGWSLPDGADNLTRFAAKMEERDSAAIWRGEE</sequence>
<dbReference type="SFLD" id="SFLDG00358">
    <property type="entry name" value="Main_(cytGST)"/>
    <property type="match status" value="1"/>
</dbReference>
<gene>
    <name evidence="3" type="ORF">SAMN02745824_1086</name>
</gene>
<dbReference type="Gene3D" id="3.40.30.10">
    <property type="entry name" value="Glutaredoxin"/>
    <property type="match status" value="1"/>
</dbReference>
<evidence type="ECO:0000259" key="2">
    <source>
        <dbReference type="PROSITE" id="PS50405"/>
    </source>
</evidence>
<evidence type="ECO:0000313" key="4">
    <source>
        <dbReference type="Proteomes" id="UP000185192"/>
    </source>
</evidence>
<dbReference type="InterPro" id="IPR004045">
    <property type="entry name" value="Glutathione_S-Trfase_N"/>
</dbReference>
<dbReference type="SUPFAM" id="SSF47616">
    <property type="entry name" value="GST C-terminal domain-like"/>
    <property type="match status" value="1"/>
</dbReference>
<dbReference type="Proteomes" id="UP000185192">
    <property type="component" value="Unassembled WGS sequence"/>
</dbReference>
<dbReference type="InterPro" id="IPR010987">
    <property type="entry name" value="Glutathione-S-Trfase_C-like"/>
</dbReference>
<dbReference type="InterPro" id="IPR036249">
    <property type="entry name" value="Thioredoxin-like_sf"/>
</dbReference>
<feature type="domain" description="GST C-terminal" evidence="2">
    <location>
        <begin position="85"/>
        <end position="209"/>
    </location>
</feature>
<proteinExistence type="predicted"/>
<accession>A0A1N6CVP2</accession>
<feature type="domain" description="GST N-terminal" evidence="1">
    <location>
        <begin position="1"/>
        <end position="80"/>
    </location>
</feature>
<dbReference type="STRING" id="1123272.SAMN02745824_1086"/>
<dbReference type="SUPFAM" id="SSF52833">
    <property type="entry name" value="Thioredoxin-like"/>
    <property type="match status" value="1"/>
</dbReference>